<name>A0ABU2JZ11_9ACTN</name>
<comment type="caution">
    <text evidence="2">The sequence shown here is derived from an EMBL/GenBank/DDBJ whole genome shotgun (WGS) entry which is preliminary data.</text>
</comment>
<evidence type="ECO:0000256" key="1">
    <source>
        <dbReference type="SAM" id="MobiDB-lite"/>
    </source>
</evidence>
<dbReference type="RefSeq" id="WP_311670317.1">
    <property type="nucleotide sequence ID" value="NZ_JAVREO010000025.1"/>
</dbReference>
<accession>A0ABU2JZ11</accession>
<reference evidence="3" key="1">
    <citation type="submission" date="2023-07" db="EMBL/GenBank/DDBJ databases">
        <title>30 novel species of actinomycetes from the DSMZ collection.</title>
        <authorList>
            <person name="Nouioui I."/>
        </authorList>
    </citation>
    <scope>NUCLEOTIDE SEQUENCE [LARGE SCALE GENOMIC DNA]</scope>
    <source>
        <strain evidence="3">DSM 44915</strain>
    </source>
</reference>
<protein>
    <submittedName>
        <fullName evidence="2">Uncharacterized protein</fullName>
    </submittedName>
</protein>
<sequence length="47" mass="4906">MPDDELLAHVAALGDAANTIRSSDATPEERDEALGDAADIANRLTGR</sequence>
<dbReference type="Proteomes" id="UP001183410">
    <property type="component" value="Unassembled WGS sequence"/>
</dbReference>
<gene>
    <name evidence="2" type="ORF">RM844_28600</name>
</gene>
<proteinExistence type="predicted"/>
<organism evidence="2 3">
    <name type="scientific">Streptomyces chisholmiae</name>
    <dbReference type="NCBI Taxonomy" id="3075540"/>
    <lineage>
        <taxon>Bacteria</taxon>
        <taxon>Bacillati</taxon>
        <taxon>Actinomycetota</taxon>
        <taxon>Actinomycetes</taxon>
        <taxon>Kitasatosporales</taxon>
        <taxon>Streptomycetaceae</taxon>
        <taxon>Streptomyces</taxon>
    </lineage>
</organism>
<evidence type="ECO:0000313" key="2">
    <source>
        <dbReference type="EMBL" id="MDT0270237.1"/>
    </source>
</evidence>
<feature type="region of interest" description="Disordered" evidence="1">
    <location>
        <begin position="19"/>
        <end position="47"/>
    </location>
</feature>
<evidence type="ECO:0000313" key="3">
    <source>
        <dbReference type="Proteomes" id="UP001183410"/>
    </source>
</evidence>
<dbReference type="EMBL" id="JAVREO010000025">
    <property type="protein sequence ID" value="MDT0270237.1"/>
    <property type="molecule type" value="Genomic_DNA"/>
</dbReference>
<keyword evidence="3" id="KW-1185">Reference proteome</keyword>